<evidence type="ECO:0000313" key="3">
    <source>
        <dbReference type="EMBL" id="MDY7220152.1"/>
    </source>
</evidence>
<proteinExistence type="predicted"/>
<dbReference type="Gene3D" id="2.60.40.10">
    <property type="entry name" value="Immunoglobulins"/>
    <property type="match status" value="5"/>
</dbReference>
<reference evidence="3 4" key="1">
    <citation type="submission" date="2023-12" db="EMBL/GenBank/DDBJ databases">
        <title>Denitrificimonas halotolerans sp. nov.,a novel species isolated from landfill leachate.</title>
        <authorList>
            <person name="Wang S."/>
        </authorList>
    </citation>
    <scope>NUCLEOTIDE SEQUENCE [LARGE SCALE GENOMIC DNA]</scope>
    <source>
        <strain evidence="3 4">JX-1</strain>
    </source>
</reference>
<name>A0ABU5GU47_9GAMM</name>
<evidence type="ECO:0000313" key="4">
    <source>
        <dbReference type="Proteomes" id="UP001294570"/>
    </source>
</evidence>
<dbReference type="RefSeq" id="WP_321554235.1">
    <property type="nucleotide sequence ID" value="NZ_JAXIVU010000019.1"/>
</dbReference>
<feature type="compositionally biased region" description="Acidic residues" evidence="1">
    <location>
        <begin position="274"/>
        <end position="284"/>
    </location>
</feature>
<sequence length="636" mass="65942">MASNIKILVHSKDDVLKEIILEGGQPTILRAQQGVTYEVKELTTGTAPKTVLLKRKGDNLELYINDDSTTPLAVIEDYYLLPKPSPLVGLAENGMFYPYVPQSGNATQLPWQLKEGDSSKQILGYSTQGSVIPWWPIIIAGVLIGGGIAAASSSSSSVSSGPIDTEAPKVPVTENITNNFDENGNLTDTTIRGEAEPGSTVDITDPVTGDVVGTGTADADGHFEIVVEGGLKDGQDYDVTAKDPSGNASDKETITGDAKPPEAPTVSIGNGDEFITEDEIDGDGNVDVTVGLPSDAKPGDTVVVNGKETELTEEDINKGEVTVKVPAPEEGKTLEVEATIKDQAGNESDPTTGSTTVDTTAPEAPTLELAEDTGSDATDSIASKGTVNVSGLEADATWEYSTDGGDTWTDGIGTNFELEEGEYAAGDVVVRQTDAAGNTSNNGELGTVTIDTTAPDAPTLELTEVTGSDDSDGITSKGTVNVSGLEADATWEYSTDGGDTWTDGIGTNFELEEGEYADGQVLVRQTDAAGNTSNNGELGTVTIDTTAPDAPTLELTEVTGSDDSDGITSNNTVNVDGLEADATWEYSTDGGTTWTEGSGTSFELSEGEYAAGDVVVRQTDAAGNTSDNGELGCSDY</sequence>
<feature type="domain" description="Bacterial Ig" evidence="2">
    <location>
        <begin position="187"/>
        <end position="255"/>
    </location>
</feature>
<dbReference type="Pfam" id="PF17936">
    <property type="entry name" value="Big_6"/>
    <property type="match status" value="1"/>
</dbReference>
<evidence type="ECO:0000256" key="1">
    <source>
        <dbReference type="SAM" id="MobiDB-lite"/>
    </source>
</evidence>
<dbReference type="InterPro" id="IPR041498">
    <property type="entry name" value="Big_6"/>
</dbReference>
<organism evidence="3 4">
    <name type="scientific">Denitrificimonas halotolerans</name>
    <dbReference type="NCBI Taxonomy" id="3098930"/>
    <lineage>
        <taxon>Bacteria</taxon>
        <taxon>Pseudomonadati</taxon>
        <taxon>Pseudomonadota</taxon>
        <taxon>Gammaproteobacteria</taxon>
        <taxon>Pseudomonadales</taxon>
        <taxon>Pseudomonadaceae</taxon>
        <taxon>Denitrificimonas</taxon>
    </lineage>
</organism>
<comment type="caution">
    <text evidence="3">The sequence shown here is derived from an EMBL/GenBank/DDBJ whole genome shotgun (WGS) entry which is preliminary data.</text>
</comment>
<feature type="region of interest" description="Disordered" evidence="1">
    <location>
        <begin position="338"/>
        <end position="384"/>
    </location>
</feature>
<evidence type="ECO:0000259" key="2">
    <source>
        <dbReference type="Pfam" id="PF17936"/>
    </source>
</evidence>
<gene>
    <name evidence="3" type="ORF">TOI97_11320</name>
</gene>
<protein>
    <submittedName>
        <fullName evidence="3">Ig-like domain-containing protein</fullName>
    </submittedName>
</protein>
<feature type="compositionally biased region" description="Polar residues" evidence="1">
    <location>
        <begin position="375"/>
        <end position="384"/>
    </location>
</feature>
<feature type="compositionally biased region" description="Polar residues" evidence="1">
    <location>
        <begin position="175"/>
        <end position="190"/>
    </location>
</feature>
<feature type="compositionally biased region" description="Low complexity" evidence="1">
    <location>
        <begin position="351"/>
        <end position="360"/>
    </location>
</feature>
<feature type="region of interest" description="Disordered" evidence="1">
    <location>
        <begin position="175"/>
        <end position="207"/>
    </location>
</feature>
<dbReference type="EMBL" id="JAXIVU010000019">
    <property type="protein sequence ID" value="MDY7220152.1"/>
    <property type="molecule type" value="Genomic_DNA"/>
</dbReference>
<feature type="region of interest" description="Disordered" evidence="1">
    <location>
        <begin position="236"/>
        <end position="313"/>
    </location>
</feature>
<dbReference type="InterPro" id="IPR013783">
    <property type="entry name" value="Ig-like_fold"/>
</dbReference>
<accession>A0ABU5GU47</accession>
<keyword evidence="4" id="KW-1185">Reference proteome</keyword>
<dbReference type="Proteomes" id="UP001294570">
    <property type="component" value="Unassembled WGS sequence"/>
</dbReference>